<dbReference type="InterPro" id="IPR037018">
    <property type="entry name" value="GH65_N"/>
</dbReference>
<dbReference type="Pfam" id="PF03632">
    <property type="entry name" value="Glyco_hydro_65m"/>
    <property type="match status" value="1"/>
</dbReference>
<dbReference type="InterPro" id="IPR005194">
    <property type="entry name" value="Glyco_hydro_65_C"/>
</dbReference>
<evidence type="ECO:0000256" key="4">
    <source>
        <dbReference type="PIRSR" id="PIRSR036289-50"/>
    </source>
</evidence>
<feature type="binding site" evidence="5">
    <location>
        <begin position="359"/>
        <end position="360"/>
    </location>
    <ligand>
        <name>substrate</name>
    </ligand>
</feature>
<reference evidence="9" key="1">
    <citation type="submission" date="2020-10" db="EMBL/GenBank/DDBJ databases">
        <authorList>
            <person name="Gilroy R."/>
        </authorList>
    </citation>
    <scope>NUCLEOTIDE SEQUENCE</scope>
    <source>
        <strain evidence="9">13361</strain>
    </source>
</reference>
<feature type="domain" description="Glycoside hydrolase family 65 N-terminal" evidence="8">
    <location>
        <begin position="18"/>
        <end position="269"/>
    </location>
</feature>
<dbReference type="GO" id="GO:0004553">
    <property type="term" value="F:hydrolase activity, hydrolyzing O-glycosyl compounds"/>
    <property type="evidence" value="ECO:0007669"/>
    <property type="project" value="TreeGrafter"/>
</dbReference>
<dbReference type="GO" id="GO:0005975">
    <property type="term" value="P:carbohydrate metabolic process"/>
    <property type="evidence" value="ECO:0007669"/>
    <property type="project" value="InterPro"/>
</dbReference>
<dbReference type="PIRSF" id="PIRSF036289">
    <property type="entry name" value="Glycosyl_hydrolase_malt_phosph"/>
    <property type="match status" value="1"/>
</dbReference>
<evidence type="ECO:0000313" key="9">
    <source>
        <dbReference type="EMBL" id="HIQ67824.1"/>
    </source>
</evidence>
<protein>
    <submittedName>
        <fullName evidence="9">Glycoside hydrolase family 65 protein</fullName>
    </submittedName>
</protein>
<evidence type="ECO:0000259" key="7">
    <source>
        <dbReference type="Pfam" id="PF03633"/>
    </source>
</evidence>
<dbReference type="Gene3D" id="1.50.10.10">
    <property type="match status" value="1"/>
</dbReference>
<comment type="caution">
    <text evidence="9">The sequence shown here is derived from an EMBL/GenBank/DDBJ whole genome shotgun (WGS) entry which is preliminary data.</text>
</comment>
<dbReference type="GO" id="GO:0030246">
    <property type="term" value="F:carbohydrate binding"/>
    <property type="evidence" value="ECO:0007669"/>
    <property type="project" value="InterPro"/>
</dbReference>
<keyword evidence="2" id="KW-0328">Glycosyltransferase</keyword>
<dbReference type="SUPFAM" id="SSF74650">
    <property type="entry name" value="Galactose mutarotase-like"/>
    <property type="match status" value="1"/>
</dbReference>
<dbReference type="Gene3D" id="2.70.98.40">
    <property type="entry name" value="Glycoside hydrolase, family 65, N-terminal domain"/>
    <property type="match status" value="1"/>
</dbReference>
<dbReference type="InterPro" id="IPR017045">
    <property type="entry name" value="Malt_Pase/Glycosyl_Hdrlase"/>
</dbReference>
<organism evidence="9 10">
    <name type="scientific">Candidatus Faecousia excrementigallinarum</name>
    <dbReference type="NCBI Taxonomy" id="2840806"/>
    <lineage>
        <taxon>Bacteria</taxon>
        <taxon>Bacillati</taxon>
        <taxon>Bacillota</taxon>
        <taxon>Clostridia</taxon>
        <taxon>Eubacteriales</taxon>
        <taxon>Oscillospiraceae</taxon>
        <taxon>Faecousia</taxon>
    </lineage>
</organism>
<dbReference type="Pfam" id="PF03636">
    <property type="entry name" value="Glyco_hydro_65N"/>
    <property type="match status" value="1"/>
</dbReference>
<evidence type="ECO:0000313" key="10">
    <source>
        <dbReference type="Proteomes" id="UP000886796"/>
    </source>
</evidence>
<evidence type="ECO:0000256" key="2">
    <source>
        <dbReference type="ARBA" id="ARBA00022676"/>
    </source>
</evidence>
<keyword evidence="3" id="KW-0808">Transferase</keyword>
<feature type="domain" description="Glycoside hydrolase family 65 C-terminal" evidence="7">
    <location>
        <begin position="694"/>
        <end position="754"/>
    </location>
</feature>
<evidence type="ECO:0000259" key="6">
    <source>
        <dbReference type="Pfam" id="PF03632"/>
    </source>
</evidence>
<dbReference type="InterPro" id="IPR005196">
    <property type="entry name" value="Glyco_hydro_65_N"/>
</dbReference>
<comment type="similarity">
    <text evidence="1">Belongs to the glycosyl hydrolase 65 family.</text>
</comment>
<evidence type="ECO:0000256" key="5">
    <source>
        <dbReference type="PIRSR" id="PIRSR036289-51"/>
    </source>
</evidence>
<dbReference type="GO" id="GO:0016757">
    <property type="term" value="F:glycosyltransferase activity"/>
    <property type="evidence" value="ECO:0007669"/>
    <property type="project" value="UniProtKB-KW"/>
</dbReference>
<dbReference type="SUPFAM" id="SSF48208">
    <property type="entry name" value="Six-hairpin glycosidases"/>
    <property type="match status" value="1"/>
</dbReference>
<feature type="binding site" evidence="5">
    <location>
        <begin position="596"/>
        <end position="597"/>
    </location>
    <ligand>
        <name>substrate</name>
    </ligand>
</feature>
<feature type="active site" description="Proton donor" evidence="4">
    <location>
        <position position="486"/>
    </location>
</feature>
<dbReference type="EMBL" id="DVFK01000068">
    <property type="protein sequence ID" value="HIQ67824.1"/>
    <property type="molecule type" value="Genomic_DNA"/>
</dbReference>
<feature type="domain" description="Glycoside hydrolase family 65 central catalytic" evidence="6">
    <location>
        <begin position="325"/>
        <end position="683"/>
    </location>
</feature>
<dbReference type="InterPro" id="IPR012341">
    <property type="entry name" value="6hp_glycosidase-like_sf"/>
</dbReference>
<dbReference type="AlphaFoldDB" id="A0A9D0Z2P8"/>
<evidence type="ECO:0000256" key="3">
    <source>
        <dbReference type="ARBA" id="ARBA00022679"/>
    </source>
</evidence>
<dbReference type="PANTHER" id="PTHR11051:SF8">
    <property type="entry name" value="PROTEIN-GLUCOSYLGALACTOSYLHYDROXYLYSINE GLUCOSIDASE"/>
    <property type="match status" value="1"/>
</dbReference>
<dbReference type="Proteomes" id="UP000886796">
    <property type="component" value="Unassembled WGS sequence"/>
</dbReference>
<dbReference type="InterPro" id="IPR011013">
    <property type="entry name" value="Gal_mutarotase_sf_dom"/>
</dbReference>
<dbReference type="InterPro" id="IPR008928">
    <property type="entry name" value="6-hairpin_glycosidase_sf"/>
</dbReference>
<evidence type="ECO:0000259" key="8">
    <source>
        <dbReference type="Pfam" id="PF03636"/>
    </source>
</evidence>
<sequence length="763" mass="86653">MEATELNNKWIWEADSLKLDNESLLVNETIFHNANGYIGVRSNFEEGYPQGYDTIRGSYINGFYDIAQMKQAEKLCGMVEEKQTMLNVADGQTVRLFVGDEEFSMFTGTVLSSRRWLDMQAGYTARSVVWRSPLGKEVEILSRRMTSFTHLPLFLLEYRVTPRNFTGEVRLVSRHNGAVENYCNPNDPRVAGERFQHLIPRSAEIVDGVSYLLTETASSGLTVCTAVKNVCSLGEGQPVLEGHSATVTFRAEAREGEEIHLTKYMVFADSIRSQNPLAQARQEMAAVTAVPVTKLYEEQRAYLDAFWDTSALEIDGDDDLAVAVRYNQYQLIQSVGKDPHSNIAAKGLSGEGYEGHYFWDTEMYMQPFFTLTNPEISRNLVEYRYAILDYARENARILGHTKGAAYPWRTIMGRECSGYYPSGSAQYHISGDIAYSTVAYYLATGDLDFIARKGGEIVFETARMWLDLGNYHDGRFEIHEVTGPDEYTCLVSNNYFTNLNAQYNLHWAVRFYELLKEAGKLSPVAEKIGLQEEEIQQFRQAEKAMYLPYDEKLGINPQDDSFLSKKVWDIANTPKEKFPLLLHYHPMYLYRFQVCKQADTVLAHFIFEDAQDMDTIARSFAYYEKVTTHDSSLSTCIYSIVASKLGLKDKAYAYFGDSAKLDLFNTHHNTKDGIHTANMGGTYMAIVYGFGGFRLKESGAWFAPSLPESWEGYRFKLQYLGSRIRVEVKAQSVTFTLENGNPVTIHVYGKEYTLAQSLRVPLA</sequence>
<keyword evidence="9" id="KW-0378">Hydrolase</keyword>
<gene>
    <name evidence="9" type="ORF">IAB74_04875</name>
</gene>
<dbReference type="Pfam" id="PF03633">
    <property type="entry name" value="Glyco_hydro_65C"/>
    <property type="match status" value="1"/>
</dbReference>
<dbReference type="PANTHER" id="PTHR11051">
    <property type="entry name" value="GLYCOSYL HYDROLASE-RELATED"/>
    <property type="match status" value="1"/>
</dbReference>
<dbReference type="InterPro" id="IPR005195">
    <property type="entry name" value="Glyco_hydro_65_M"/>
</dbReference>
<proteinExistence type="inferred from homology"/>
<accession>A0A9D0Z2P8</accession>
<evidence type="ECO:0000256" key="1">
    <source>
        <dbReference type="ARBA" id="ARBA00006768"/>
    </source>
</evidence>
<name>A0A9D0Z2P8_9FIRM</name>
<dbReference type="Gene3D" id="2.60.420.10">
    <property type="entry name" value="Maltose phosphorylase, domain 3"/>
    <property type="match status" value="1"/>
</dbReference>
<reference evidence="9" key="2">
    <citation type="journal article" date="2021" name="PeerJ">
        <title>Extensive microbial diversity within the chicken gut microbiome revealed by metagenomics and culture.</title>
        <authorList>
            <person name="Gilroy R."/>
            <person name="Ravi A."/>
            <person name="Getino M."/>
            <person name="Pursley I."/>
            <person name="Horton D.L."/>
            <person name="Alikhan N.F."/>
            <person name="Baker D."/>
            <person name="Gharbi K."/>
            <person name="Hall N."/>
            <person name="Watson M."/>
            <person name="Adriaenssens E.M."/>
            <person name="Foster-Nyarko E."/>
            <person name="Jarju S."/>
            <person name="Secka A."/>
            <person name="Antonio M."/>
            <person name="Oren A."/>
            <person name="Chaudhuri R.R."/>
            <person name="La Ragione R."/>
            <person name="Hildebrand F."/>
            <person name="Pallen M.J."/>
        </authorList>
    </citation>
    <scope>NUCLEOTIDE SEQUENCE</scope>
    <source>
        <strain evidence="9">13361</strain>
    </source>
</reference>